<protein>
    <submittedName>
        <fullName evidence="6">Gamma-butyrolactone-binding protein</fullName>
    </submittedName>
</protein>
<dbReference type="PROSITE" id="PS50977">
    <property type="entry name" value="HTH_TETR_2"/>
    <property type="match status" value="1"/>
</dbReference>
<dbReference type="InterPro" id="IPR009057">
    <property type="entry name" value="Homeodomain-like_sf"/>
</dbReference>
<evidence type="ECO:0000313" key="6">
    <source>
        <dbReference type="EMBL" id="KFG71577.1"/>
    </source>
</evidence>
<dbReference type="Pfam" id="PF00440">
    <property type="entry name" value="TetR_N"/>
    <property type="match status" value="1"/>
</dbReference>
<evidence type="ECO:0000259" key="5">
    <source>
        <dbReference type="PROSITE" id="PS50977"/>
    </source>
</evidence>
<keyword evidence="7" id="KW-1185">Reference proteome</keyword>
<accession>A0A086MRQ9</accession>
<dbReference type="InterPro" id="IPR036271">
    <property type="entry name" value="Tet_transcr_reg_TetR-rel_C_sf"/>
</dbReference>
<dbReference type="PROSITE" id="PS01081">
    <property type="entry name" value="HTH_TETR_1"/>
    <property type="match status" value="1"/>
</dbReference>
<dbReference type="PANTHER" id="PTHR30055">
    <property type="entry name" value="HTH-TYPE TRANSCRIPTIONAL REGULATOR RUTR"/>
    <property type="match status" value="1"/>
</dbReference>
<dbReference type="AlphaFoldDB" id="A0A086MRQ9"/>
<dbReference type="GO" id="GO:0003700">
    <property type="term" value="F:DNA-binding transcription factor activity"/>
    <property type="evidence" value="ECO:0007669"/>
    <property type="project" value="TreeGrafter"/>
</dbReference>
<dbReference type="InterPro" id="IPR050109">
    <property type="entry name" value="HTH-type_TetR-like_transc_reg"/>
</dbReference>
<evidence type="ECO:0000256" key="1">
    <source>
        <dbReference type="ARBA" id="ARBA00023015"/>
    </source>
</evidence>
<keyword evidence="3" id="KW-0804">Transcription</keyword>
<name>A0A086MRQ9_9ACTN</name>
<comment type="caution">
    <text evidence="6">The sequence shown here is derived from an EMBL/GenBank/DDBJ whole genome shotgun (WGS) entry which is preliminary data.</text>
</comment>
<feature type="domain" description="HTH tetR-type" evidence="5">
    <location>
        <begin position="8"/>
        <end position="68"/>
    </location>
</feature>
<reference evidence="6 7" key="1">
    <citation type="submission" date="2014-05" db="EMBL/GenBank/DDBJ databases">
        <title>Complete genome sequence of the Streptomyces mutabilis TRM45540.</title>
        <authorList>
            <person name="Luo X."/>
            <person name="Zhang L."/>
        </authorList>
    </citation>
    <scope>NUCLEOTIDE SEQUENCE [LARGE SCALE GENOMIC DNA]</scope>
    <source>
        <strain evidence="6 7">TRM45540</strain>
    </source>
</reference>
<dbReference type="GO" id="GO:0000976">
    <property type="term" value="F:transcription cis-regulatory region binding"/>
    <property type="evidence" value="ECO:0007669"/>
    <property type="project" value="TreeGrafter"/>
</dbReference>
<evidence type="ECO:0000256" key="3">
    <source>
        <dbReference type="ARBA" id="ARBA00023163"/>
    </source>
</evidence>
<dbReference type="PANTHER" id="PTHR30055:SF234">
    <property type="entry name" value="HTH-TYPE TRANSCRIPTIONAL REGULATOR BETI"/>
    <property type="match status" value="1"/>
</dbReference>
<dbReference type="STRING" id="1915400.FM21_32800"/>
<dbReference type="Proteomes" id="UP000029095">
    <property type="component" value="Unassembled WGS sequence"/>
</dbReference>
<dbReference type="InterPro" id="IPR001647">
    <property type="entry name" value="HTH_TetR"/>
</dbReference>
<evidence type="ECO:0000313" key="7">
    <source>
        <dbReference type="Proteomes" id="UP000029095"/>
    </source>
</evidence>
<dbReference type="NCBIfam" id="NF041196">
    <property type="entry name" value="ScbR_bind_reg"/>
    <property type="match status" value="1"/>
</dbReference>
<feature type="DNA-binding region" description="H-T-H motif" evidence="4">
    <location>
        <begin position="31"/>
        <end position="50"/>
    </location>
</feature>
<dbReference type="EMBL" id="JNFQ01000006">
    <property type="protein sequence ID" value="KFG71577.1"/>
    <property type="molecule type" value="Genomic_DNA"/>
</dbReference>
<dbReference type="InterPro" id="IPR023772">
    <property type="entry name" value="DNA-bd_HTH_TetR-type_CS"/>
</dbReference>
<dbReference type="SUPFAM" id="SSF46689">
    <property type="entry name" value="Homeodomain-like"/>
    <property type="match status" value="1"/>
</dbReference>
<gene>
    <name evidence="6" type="ORF">FM21_32800</name>
</gene>
<dbReference type="InterPro" id="IPR047923">
    <property type="entry name" value="ArpA-like"/>
</dbReference>
<keyword evidence="1" id="KW-0805">Transcription regulation</keyword>
<keyword evidence="2 4" id="KW-0238">DNA-binding</keyword>
<dbReference type="Gene3D" id="1.10.357.10">
    <property type="entry name" value="Tetracycline Repressor, domain 2"/>
    <property type="match status" value="1"/>
</dbReference>
<dbReference type="RefSeq" id="WP_043384972.1">
    <property type="nucleotide sequence ID" value="NZ_KN039949.1"/>
</dbReference>
<proteinExistence type="predicted"/>
<sequence>MARQARAVRTRRAVLEAAAKVFAEYGYSAATVSDILKVAGVTKGALYFHFDSKEALARGVIESQVEQHLPAQELKIQEWVDQGMLLAYQLPRDPVVHAGAVLSSDPLGREHYGSAWPILIERSTQTLALAKERGEILPHVAPRETAEFITSAFHGVQLFSQLESGLADVERRVTVLYEHVLPTIALPAVLARLDVAADRGARLYAQMEAVTEAEYAERPTPVGTAD</sequence>
<evidence type="ECO:0000256" key="2">
    <source>
        <dbReference type="ARBA" id="ARBA00023125"/>
    </source>
</evidence>
<dbReference type="HOGENOM" id="CLU_069356_8_0_11"/>
<dbReference type="PRINTS" id="PR00455">
    <property type="entry name" value="HTHTETR"/>
</dbReference>
<dbReference type="SUPFAM" id="SSF48498">
    <property type="entry name" value="Tetracyclin repressor-like, C-terminal domain"/>
    <property type="match status" value="1"/>
</dbReference>
<organism evidence="6 7">
    <name type="scientific">Streptomyces mutabilis</name>
    <dbReference type="NCBI Taxonomy" id="67332"/>
    <lineage>
        <taxon>Bacteria</taxon>
        <taxon>Bacillati</taxon>
        <taxon>Actinomycetota</taxon>
        <taxon>Actinomycetes</taxon>
        <taxon>Kitasatosporales</taxon>
        <taxon>Streptomycetaceae</taxon>
        <taxon>Streptomyces</taxon>
    </lineage>
</organism>
<evidence type="ECO:0000256" key="4">
    <source>
        <dbReference type="PROSITE-ProRule" id="PRU00335"/>
    </source>
</evidence>